<keyword evidence="10" id="KW-1185">Reference proteome</keyword>
<protein>
    <recommendedName>
        <fullName evidence="8">VTT domain-containing protein</fullName>
    </recommendedName>
</protein>
<dbReference type="GO" id="GO:0016020">
    <property type="term" value="C:membrane"/>
    <property type="evidence" value="ECO:0007669"/>
    <property type="project" value="UniProtKB-SubCell"/>
</dbReference>
<evidence type="ECO:0000313" key="9">
    <source>
        <dbReference type="EMBL" id="TFK29416.1"/>
    </source>
</evidence>
<feature type="transmembrane region" description="Helical" evidence="7">
    <location>
        <begin position="206"/>
        <end position="227"/>
    </location>
</feature>
<evidence type="ECO:0000256" key="5">
    <source>
        <dbReference type="ARBA" id="ARBA00023136"/>
    </source>
</evidence>
<comment type="subcellular location">
    <subcellularLocation>
        <location evidence="1">Membrane</location>
        <topology evidence="1">Multi-pass membrane protein</topology>
    </subcellularLocation>
</comment>
<feature type="transmembrane region" description="Helical" evidence="7">
    <location>
        <begin position="160"/>
        <end position="186"/>
    </location>
</feature>
<dbReference type="InterPro" id="IPR032816">
    <property type="entry name" value="VTT_dom"/>
</dbReference>
<evidence type="ECO:0000256" key="4">
    <source>
        <dbReference type="ARBA" id="ARBA00022989"/>
    </source>
</evidence>
<evidence type="ECO:0000313" key="10">
    <source>
        <dbReference type="Proteomes" id="UP000307440"/>
    </source>
</evidence>
<feature type="domain" description="VTT" evidence="8">
    <location>
        <begin position="230"/>
        <end position="357"/>
    </location>
</feature>
<dbReference type="AlphaFoldDB" id="A0A5C3LBQ8"/>
<dbReference type="PANTHER" id="PTHR43220:SF21">
    <property type="entry name" value="TRANSMEMBRANE PROTEIN 41A"/>
    <property type="match status" value="1"/>
</dbReference>
<feature type="region of interest" description="Disordered" evidence="6">
    <location>
        <begin position="1"/>
        <end position="58"/>
    </location>
</feature>
<sequence>MSTGLQPPPVSRHRASSINVRPALSLQTLGRRRSSSCLHAPDDHNTHSHDPQTLQTSLSSPISAPAIQPQHIQPSSSSSSSSSSASSSMLVLFASRFLQWLHLSSTHPPTFTIMTPRSSSEEYVLPLSASTQESFIVPLPEKPASSQWLQGFPAVSPSMLLVILSLPLSTAVVFYSLASLPISMAWPRTLSDLAQIGRELTAYSQSGLWPLLHVLSVMAISAIWKHAWSIPGSVLWNVLAGALFSPAFATVMLTALTTIGSACATLLSTPLAPFLMYMFPRALDMTRNALGGDYSEDSGSTKSSAWVRLSILRLIGVVPWSGINIACGVCGVPLVDCMLGTFIGCLPWTAVTCQIGDILQTVAKTPSPSSQTISSLITTPEIIFKLVFLSFLSLAPILGRDYLRSLITPVTARPIMTHEARQARWKWVKEWRTKIRMTSRSRTQDRAQMEAELNVLVQEKRRLEDLPS</sequence>
<feature type="transmembrane region" description="Helical" evidence="7">
    <location>
        <begin position="234"/>
        <end position="253"/>
    </location>
</feature>
<keyword evidence="3" id="KW-0732">Signal</keyword>
<dbReference type="InterPro" id="IPR045014">
    <property type="entry name" value="TM41A/B"/>
</dbReference>
<evidence type="ECO:0000256" key="3">
    <source>
        <dbReference type="ARBA" id="ARBA00022729"/>
    </source>
</evidence>
<dbReference type="PANTHER" id="PTHR43220">
    <property type="match status" value="1"/>
</dbReference>
<name>A0A5C3LBQ8_COPMA</name>
<feature type="compositionally biased region" description="Basic and acidic residues" evidence="6">
    <location>
        <begin position="40"/>
        <end position="50"/>
    </location>
</feature>
<dbReference type="Proteomes" id="UP000307440">
    <property type="component" value="Unassembled WGS sequence"/>
</dbReference>
<evidence type="ECO:0000256" key="2">
    <source>
        <dbReference type="ARBA" id="ARBA00022692"/>
    </source>
</evidence>
<evidence type="ECO:0000256" key="7">
    <source>
        <dbReference type="SAM" id="Phobius"/>
    </source>
</evidence>
<gene>
    <name evidence="9" type="ORF">FA15DRAFT_664369</name>
</gene>
<accession>A0A5C3LBQ8</accession>
<organism evidence="9 10">
    <name type="scientific">Coprinopsis marcescibilis</name>
    <name type="common">Agaric fungus</name>
    <name type="synonym">Psathyrella marcescibilis</name>
    <dbReference type="NCBI Taxonomy" id="230819"/>
    <lineage>
        <taxon>Eukaryota</taxon>
        <taxon>Fungi</taxon>
        <taxon>Dikarya</taxon>
        <taxon>Basidiomycota</taxon>
        <taxon>Agaricomycotina</taxon>
        <taxon>Agaricomycetes</taxon>
        <taxon>Agaricomycetidae</taxon>
        <taxon>Agaricales</taxon>
        <taxon>Agaricineae</taxon>
        <taxon>Psathyrellaceae</taxon>
        <taxon>Coprinopsis</taxon>
    </lineage>
</organism>
<feature type="transmembrane region" description="Helical" evidence="7">
    <location>
        <begin position="259"/>
        <end position="279"/>
    </location>
</feature>
<evidence type="ECO:0000256" key="1">
    <source>
        <dbReference type="ARBA" id="ARBA00004141"/>
    </source>
</evidence>
<reference evidence="9 10" key="1">
    <citation type="journal article" date="2019" name="Nat. Ecol. Evol.">
        <title>Megaphylogeny resolves global patterns of mushroom evolution.</title>
        <authorList>
            <person name="Varga T."/>
            <person name="Krizsan K."/>
            <person name="Foldi C."/>
            <person name="Dima B."/>
            <person name="Sanchez-Garcia M."/>
            <person name="Sanchez-Ramirez S."/>
            <person name="Szollosi G.J."/>
            <person name="Szarkandi J.G."/>
            <person name="Papp V."/>
            <person name="Albert L."/>
            <person name="Andreopoulos W."/>
            <person name="Angelini C."/>
            <person name="Antonin V."/>
            <person name="Barry K.W."/>
            <person name="Bougher N.L."/>
            <person name="Buchanan P."/>
            <person name="Buyck B."/>
            <person name="Bense V."/>
            <person name="Catcheside P."/>
            <person name="Chovatia M."/>
            <person name="Cooper J."/>
            <person name="Damon W."/>
            <person name="Desjardin D."/>
            <person name="Finy P."/>
            <person name="Geml J."/>
            <person name="Haridas S."/>
            <person name="Hughes K."/>
            <person name="Justo A."/>
            <person name="Karasinski D."/>
            <person name="Kautmanova I."/>
            <person name="Kiss B."/>
            <person name="Kocsube S."/>
            <person name="Kotiranta H."/>
            <person name="LaButti K.M."/>
            <person name="Lechner B.E."/>
            <person name="Liimatainen K."/>
            <person name="Lipzen A."/>
            <person name="Lukacs Z."/>
            <person name="Mihaltcheva S."/>
            <person name="Morgado L.N."/>
            <person name="Niskanen T."/>
            <person name="Noordeloos M.E."/>
            <person name="Ohm R.A."/>
            <person name="Ortiz-Santana B."/>
            <person name="Ovrebo C."/>
            <person name="Racz N."/>
            <person name="Riley R."/>
            <person name="Savchenko A."/>
            <person name="Shiryaev A."/>
            <person name="Soop K."/>
            <person name="Spirin V."/>
            <person name="Szebenyi C."/>
            <person name="Tomsovsky M."/>
            <person name="Tulloss R.E."/>
            <person name="Uehling J."/>
            <person name="Grigoriev I.V."/>
            <person name="Vagvolgyi C."/>
            <person name="Papp T."/>
            <person name="Martin F.M."/>
            <person name="Miettinen O."/>
            <person name="Hibbett D.S."/>
            <person name="Nagy L.G."/>
        </authorList>
    </citation>
    <scope>NUCLEOTIDE SEQUENCE [LARGE SCALE GENOMIC DNA]</scope>
    <source>
        <strain evidence="9 10">CBS 121175</strain>
    </source>
</reference>
<feature type="compositionally biased region" description="Pro residues" evidence="6">
    <location>
        <begin position="1"/>
        <end position="10"/>
    </location>
</feature>
<keyword evidence="4 7" id="KW-1133">Transmembrane helix</keyword>
<keyword evidence="2 7" id="KW-0812">Transmembrane</keyword>
<dbReference type="STRING" id="230819.A0A5C3LBQ8"/>
<keyword evidence="5 7" id="KW-0472">Membrane</keyword>
<dbReference type="Pfam" id="PF09335">
    <property type="entry name" value="VTT_dom"/>
    <property type="match status" value="1"/>
</dbReference>
<proteinExistence type="predicted"/>
<evidence type="ECO:0000259" key="8">
    <source>
        <dbReference type="Pfam" id="PF09335"/>
    </source>
</evidence>
<dbReference type="OrthoDB" id="3364966at2759"/>
<dbReference type="EMBL" id="ML210150">
    <property type="protein sequence ID" value="TFK29416.1"/>
    <property type="molecule type" value="Genomic_DNA"/>
</dbReference>
<evidence type="ECO:0000256" key="6">
    <source>
        <dbReference type="SAM" id="MobiDB-lite"/>
    </source>
</evidence>